<dbReference type="AlphaFoldDB" id="A0AA91BHM9"/>
<comment type="caution">
    <text evidence="1">The sequence shown here is derived from an EMBL/GenBank/DDBJ whole genome shotgun (WGS) entry which is preliminary data.</text>
</comment>
<accession>A0AA91BHM9</accession>
<gene>
    <name evidence="1" type="ORF">HB980_00740</name>
</gene>
<reference evidence="1" key="1">
    <citation type="submission" date="2020-03" db="EMBL/GenBank/DDBJ databases">
        <authorList>
            <person name="Kislichkina A."/>
            <person name="Dentovskaya S."/>
            <person name="Shaikhutdinov R."/>
            <person name="Ivanov S."/>
            <person name="Sizova A."/>
            <person name="Solomentsev V."/>
            <person name="Bogun A."/>
        </authorList>
    </citation>
    <scope>NUCLEOTIDE SEQUENCE</scope>
    <source>
        <strain evidence="1">SCPM-O-B-8025</strain>
    </source>
</reference>
<proteinExistence type="predicted"/>
<dbReference type="EMBL" id="JAASAN010000001">
    <property type="protein sequence ID" value="NIL25088.1"/>
    <property type="molecule type" value="Genomic_DNA"/>
</dbReference>
<dbReference type="Proteomes" id="UP000698240">
    <property type="component" value="Unassembled WGS sequence"/>
</dbReference>
<dbReference type="RefSeq" id="WP_057643138.1">
    <property type="nucleotide sequence ID" value="NZ_JAASAN010000001.1"/>
</dbReference>
<organism evidence="1 2">
    <name type="scientific">Yersinia massiliensis</name>
    <dbReference type="NCBI Taxonomy" id="419257"/>
    <lineage>
        <taxon>Bacteria</taxon>
        <taxon>Pseudomonadati</taxon>
        <taxon>Pseudomonadota</taxon>
        <taxon>Gammaproteobacteria</taxon>
        <taxon>Enterobacterales</taxon>
        <taxon>Yersiniaceae</taxon>
        <taxon>Yersinia</taxon>
    </lineage>
</organism>
<protein>
    <submittedName>
        <fullName evidence="1">Uncharacterized protein</fullName>
    </submittedName>
</protein>
<evidence type="ECO:0000313" key="1">
    <source>
        <dbReference type="EMBL" id="NIL25088.1"/>
    </source>
</evidence>
<sequence length="212" mass="24367">MDKRFYMACLRDTVGSNMAFHCYQGCGYSTDISKAHAYTLEEAQKSWNFGRDIDLPVSADAINAAAVWHVDHQRIPSENTIEAGCKGYIAFVKGQWNGNDVYWLSDLLPTDDFSKAKVFHEPDVTENSLVWLPFTTADAVKRRTFNINLLNRRTMIQAAGLRVPDWLKRKNRRKSSGKTRWNCPRCGKISWQENPYDFDGCLDWACNRRSVN</sequence>
<evidence type="ECO:0000313" key="2">
    <source>
        <dbReference type="Proteomes" id="UP000698240"/>
    </source>
</evidence>
<name>A0AA91BHM9_9GAMM</name>